<sequence>MSAKSCGISCQIGLRWLGFALSPWNPGSMTPSFVSEAGGALPPAATFPEGAIVQSNSAFGTSGHSINCKPVPATVSYQGFGQPLSTVQLLVPQLAAGSYAAPSVKALSECSQVPHSHPILLSTSELVTTSAKSVMIGESDSRAPVRCCTTWAGIPSVTDVGSQGQYVVLFPHAEVLNSPRDSSAAVAPVAPAQLQQATFIPLPALDPLPSSRVLRSLGTNTDREQTDSGHQCNNVESIGQPTENKDVRRRAFHNQVERRRRDTINAQIAKIAKILPPARGVAGRQTESIGKTLSRAVEYIEELKSHVRPVMDFAQLENKMKAEVAAMQTRIDQLKVENENIIHLLRAKGISVPPQ</sequence>
<evidence type="ECO:0000256" key="3">
    <source>
        <dbReference type="ARBA" id="ARBA00023163"/>
    </source>
</evidence>
<dbReference type="GO" id="GO:0005634">
    <property type="term" value="C:nucleus"/>
    <property type="evidence" value="ECO:0007669"/>
    <property type="project" value="UniProtKB-SubCell"/>
</dbReference>
<dbReference type="InterPro" id="IPR036638">
    <property type="entry name" value="HLH_DNA-bd_sf"/>
</dbReference>
<feature type="domain" description="BHLH" evidence="6">
    <location>
        <begin position="248"/>
        <end position="303"/>
    </location>
</feature>
<keyword evidence="2" id="KW-0805">Transcription regulation</keyword>
<accession>A0A5S6QEA2</accession>
<dbReference type="PANTHER" id="PTHR46117">
    <property type="entry name" value="FI24210P1"/>
    <property type="match status" value="1"/>
</dbReference>
<dbReference type="AlphaFoldDB" id="A0A5S6QEA2"/>
<evidence type="ECO:0000259" key="6">
    <source>
        <dbReference type="PROSITE" id="PS50888"/>
    </source>
</evidence>
<feature type="region of interest" description="Disordered" evidence="5">
    <location>
        <begin position="219"/>
        <end position="245"/>
    </location>
</feature>
<evidence type="ECO:0000256" key="5">
    <source>
        <dbReference type="SAM" id="MobiDB-lite"/>
    </source>
</evidence>
<dbReference type="InterPro" id="IPR051732">
    <property type="entry name" value="USF"/>
</dbReference>
<dbReference type="SUPFAM" id="SSF47459">
    <property type="entry name" value="HLH, helix-loop-helix DNA-binding domain"/>
    <property type="match status" value="1"/>
</dbReference>
<dbReference type="InterPro" id="IPR011598">
    <property type="entry name" value="bHLH_dom"/>
</dbReference>
<evidence type="ECO:0000256" key="4">
    <source>
        <dbReference type="ARBA" id="ARBA00023242"/>
    </source>
</evidence>
<feature type="compositionally biased region" description="Polar residues" evidence="5">
    <location>
        <begin position="228"/>
        <end position="242"/>
    </location>
</feature>
<reference evidence="8" key="1">
    <citation type="submission" date="2019-12" db="UniProtKB">
        <authorList>
            <consortium name="WormBaseParasite"/>
        </authorList>
    </citation>
    <scope>IDENTIFICATION</scope>
</reference>
<dbReference type="PROSITE" id="PS50888">
    <property type="entry name" value="BHLH"/>
    <property type="match status" value="1"/>
</dbReference>
<protein>
    <submittedName>
        <fullName evidence="8">BHLH domain-containing protein</fullName>
    </submittedName>
</protein>
<dbReference type="Proteomes" id="UP000046395">
    <property type="component" value="Unassembled WGS sequence"/>
</dbReference>
<evidence type="ECO:0000256" key="2">
    <source>
        <dbReference type="ARBA" id="ARBA00023015"/>
    </source>
</evidence>
<keyword evidence="7" id="KW-1185">Reference proteome</keyword>
<dbReference type="STRING" id="70415.A0A5S6QEA2"/>
<keyword evidence="3" id="KW-0804">Transcription</keyword>
<dbReference type="GO" id="GO:0046983">
    <property type="term" value="F:protein dimerization activity"/>
    <property type="evidence" value="ECO:0007669"/>
    <property type="project" value="InterPro"/>
</dbReference>
<organism evidence="7 8">
    <name type="scientific">Trichuris muris</name>
    <name type="common">Mouse whipworm</name>
    <dbReference type="NCBI Taxonomy" id="70415"/>
    <lineage>
        <taxon>Eukaryota</taxon>
        <taxon>Metazoa</taxon>
        <taxon>Ecdysozoa</taxon>
        <taxon>Nematoda</taxon>
        <taxon>Enoplea</taxon>
        <taxon>Dorylaimia</taxon>
        <taxon>Trichinellida</taxon>
        <taxon>Trichuridae</taxon>
        <taxon>Trichuris</taxon>
    </lineage>
</organism>
<dbReference type="PANTHER" id="PTHR46117:SF3">
    <property type="entry name" value="FI24210P1"/>
    <property type="match status" value="1"/>
</dbReference>
<dbReference type="Pfam" id="PF00010">
    <property type="entry name" value="HLH"/>
    <property type="match status" value="1"/>
</dbReference>
<evidence type="ECO:0000313" key="7">
    <source>
        <dbReference type="Proteomes" id="UP000046395"/>
    </source>
</evidence>
<keyword evidence="4" id="KW-0539">Nucleus</keyword>
<dbReference type="GO" id="GO:0000978">
    <property type="term" value="F:RNA polymerase II cis-regulatory region sequence-specific DNA binding"/>
    <property type="evidence" value="ECO:0007669"/>
    <property type="project" value="TreeGrafter"/>
</dbReference>
<evidence type="ECO:0000313" key="8">
    <source>
        <dbReference type="WBParaSite" id="TMUE_1000005691.1"/>
    </source>
</evidence>
<dbReference type="CDD" id="cd11387">
    <property type="entry name" value="bHLHzip_USF_MITF"/>
    <property type="match status" value="1"/>
</dbReference>
<proteinExistence type="predicted"/>
<comment type="subcellular location">
    <subcellularLocation>
        <location evidence="1">Nucleus</location>
    </subcellularLocation>
</comment>
<dbReference type="SMART" id="SM00353">
    <property type="entry name" value="HLH"/>
    <property type="match status" value="1"/>
</dbReference>
<dbReference type="Gene3D" id="4.10.280.10">
    <property type="entry name" value="Helix-loop-helix DNA-binding domain"/>
    <property type="match status" value="1"/>
</dbReference>
<dbReference type="GO" id="GO:0000981">
    <property type="term" value="F:DNA-binding transcription factor activity, RNA polymerase II-specific"/>
    <property type="evidence" value="ECO:0007669"/>
    <property type="project" value="TreeGrafter"/>
</dbReference>
<evidence type="ECO:0000256" key="1">
    <source>
        <dbReference type="ARBA" id="ARBA00004123"/>
    </source>
</evidence>
<name>A0A5S6QEA2_TRIMR</name>
<dbReference type="WBParaSite" id="TMUE_1000005691.1">
    <property type="protein sequence ID" value="TMUE_1000005691.1"/>
    <property type="gene ID" value="WBGene00286743"/>
</dbReference>